<dbReference type="GO" id="GO:0005886">
    <property type="term" value="C:plasma membrane"/>
    <property type="evidence" value="ECO:0007669"/>
    <property type="project" value="UniProtKB-SubCell"/>
</dbReference>
<evidence type="ECO:0000256" key="10">
    <source>
        <dbReference type="ARBA" id="ARBA00022857"/>
    </source>
</evidence>
<keyword evidence="8 16" id="KW-0997">Cell inner membrane</keyword>
<evidence type="ECO:0000256" key="1">
    <source>
        <dbReference type="ARBA" id="ARBA00003943"/>
    </source>
</evidence>
<reference evidence="19" key="1">
    <citation type="submission" date="2019-09" db="EMBL/GenBank/DDBJ databases">
        <authorList>
            <person name="Hjerde E."/>
        </authorList>
    </citation>
    <scope>NUCLEOTIDE SEQUENCE</scope>
    <source>
        <strain evidence="19">06/09/160</strain>
    </source>
</reference>
<feature type="transmembrane region" description="Helical" evidence="17">
    <location>
        <begin position="119"/>
        <end position="142"/>
    </location>
</feature>
<dbReference type="PIRSF" id="PIRSF000204">
    <property type="entry name" value="PNTB"/>
    <property type="match status" value="1"/>
</dbReference>
<dbReference type="InterPro" id="IPR034300">
    <property type="entry name" value="PNTB-like"/>
</dbReference>
<keyword evidence="12 17" id="KW-1133">Transmembrane helix</keyword>
<keyword evidence="14 16" id="KW-0472">Membrane</keyword>
<gene>
    <name evidence="19" type="primary">pntB</name>
    <name evidence="19" type="ORF">AW0309160_03650</name>
</gene>
<evidence type="ECO:0000256" key="16">
    <source>
        <dbReference type="PIRNR" id="PIRNR000204"/>
    </source>
</evidence>
<feature type="transmembrane region" description="Helical" evidence="17">
    <location>
        <begin position="6"/>
        <end position="24"/>
    </location>
</feature>
<feature type="transmembrane region" description="Helical" evidence="17">
    <location>
        <begin position="210"/>
        <end position="230"/>
    </location>
</feature>
<evidence type="ECO:0000256" key="15">
    <source>
        <dbReference type="ARBA" id="ARBA00048202"/>
    </source>
</evidence>
<comment type="similarity">
    <text evidence="3 16">Belongs to the PNT beta subunit family.</text>
</comment>
<comment type="subunit">
    <text evidence="4">Heterodimer of an alpha and a beta chain.</text>
</comment>
<feature type="transmembrane region" description="Helical" evidence="17">
    <location>
        <begin position="33"/>
        <end position="51"/>
    </location>
</feature>
<dbReference type="GO" id="GO:0008750">
    <property type="term" value="F:proton-translocating NAD(P)+ transhydrogenase activity"/>
    <property type="evidence" value="ECO:0007669"/>
    <property type="project" value="UniProtKB-EC"/>
</dbReference>
<dbReference type="EMBL" id="LR721751">
    <property type="protein sequence ID" value="VVV06166.1"/>
    <property type="molecule type" value="Genomic_DNA"/>
</dbReference>
<organism evidence="19">
    <name type="scientific">Aliivibrio wodanis</name>
    <dbReference type="NCBI Taxonomy" id="80852"/>
    <lineage>
        <taxon>Bacteria</taxon>
        <taxon>Pseudomonadati</taxon>
        <taxon>Pseudomonadota</taxon>
        <taxon>Gammaproteobacteria</taxon>
        <taxon>Vibrionales</taxon>
        <taxon>Vibrionaceae</taxon>
        <taxon>Aliivibrio</taxon>
    </lineage>
</organism>
<comment type="subcellular location">
    <subcellularLocation>
        <location evidence="2">Cell inner membrane</location>
        <topology evidence="2">Multi-pass membrane protein</topology>
    </subcellularLocation>
</comment>
<keyword evidence="9 17" id="KW-0812">Transmembrane</keyword>
<dbReference type="Gene3D" id="3.40.50.1220">
    <property type="entry name" value="TPP-binding domain"/>
    <property type="match status" value="1"/>
</dbReference>
<evidence type="ECO:0000256" key="3">
    <source>
        <dbReference type="ARBA" id="ARBA00007919"/>
    </source>
</evidence>
<evidence type="ECO:0000256" key="17">
    <source>
        <dbReference type="SAM" id="Phobius"/>
    </source>
</evidence>
<accession>A0A5Q4YZ32</accession>
<keyword evidence="7 16" id="KW-1003">Cell membrane</keyword>
<evidence type="ECO:0000256" key="2">
    <source>
        <dbReference type="ARBA" id="ARBA00004429"/>
    </source>
</evidence>
<feature type="transmembrane region" description="Helical" evidence="17">
    <location>
        <begin position="236"/>
        <end position="256"/>
    </location>
</feature>
<evidence type="ECO:0000256" key="7">
    <source>
        <dbReference type="ARBA" id="ARBA00022475"/>
    </source>
</evidence>
<dbReference type="SUPFAM" id="SSF52467">
    <property type="entry name" value="DHS-like NAD/FAD-binding domain"/>
    <property type="match status" value="1"/>
</dbReference>
<keyword evidence="13 16" id="KW-0520">NAD</keyword>
<feature type="transmembrane region" description="Helical" evidence="17">
    <location>
        <begin position="184"/>
        <end position="203"/>
    </location>
</feature>
<dbReference type="InterPro" id="IPR029035">
    <property type="entry name" value="DHS-like_NAD/FAD-binding_dom"/>
</dbReference>
<comment type="catalytic activity">
    <reaction evidence="15 16">
        <text>NAD(+) + NADPH + H(+)(in) = NADH + NADP(+) + H(+)(out)</text>
        <dbReference type="Rhea" id="RHEA:47992"/>
        <dbReference type="ChEBI" id="CHEBI:15378"/>
        <dbReference type="ChEBI" id="CHEBI:57540"/>
        <dbReference type="ChEBI" id="CHEBI:57783"/>
        <dbReference type="ChEBI" id="CHEBI:57945"/>
        <dbReference type="ChEBI" id="CHEBI:58349"/>
        <dbReference type="EC" id="7.1.1.1"/>
    </reaction>
</comment>
<dbReference type="AlphaFoldDB" id="A0A5Q4YZ32"/>
<evidence type="ECO:0000256" key="11">
    <source>
        <dbReference type="ARBA" id="ARBA00022967"/>
    </source>
</evidence>
<dbReference type="PANTHER" id="PTHR44758">
    <property type="entry name" value="NAD(P) TRANSHYDROGENASE SUBUNIT BETA"/>
    <property type="match status" value="1"/>
</dbReference>
<protein>
    <recommendedName>
        <fullName evidence="6 16">NAD(P) transhydrogenase subunit beta</fullName>
        <ecNumber evidence="5 16">7.1.1.1</ecNumber>
    </recommendedName>
    <alternativeName>
        <fullName evidence="16">Nicotinamide nucleotide transhydrogenase subunit beta</fullName>
    </alternativeName>
</protein>
<feature type="transmembrane region" description="Helical" evidence="17">
    <location>
        <begin position="162"/>
        <end position="178"/>
    </location>
</feature>
<comment type="function">
    <text evidence="1 16">The transhydrogenation between NADH and NADP is coupled to respiration and ATP hydrolysis and functions as a proton pump across the membrane.</text>
</comment>
<evidence type="ECO:0000256" key="5">
    <source>
        <dbReference type="ARBA" id="ARBA00012943"/>
    </source>
</evidence>
<dbReference type="InterPro" id="IPR012136">
    <property type="entry name" value="NADH_DH_b"/>
</dbReference>
<dbReference type="NCBIfam" id="NF006974">
    <property type="entry name" value="PRK09444.1"/>
    <property type="match status" value="1"/>
</dbReference>
<dbReference type="Pfam" id="PF02233">
    <property type="entry name" value="PNTB"/>
    <property type="match status" value="1"/>
</dbReference>
<dbReference type="GO" id="GO:0050661">
    <property type="term" value="F:NADP binding"/>
    <property type="evidence" value="ECO:0007669"/>
    <property type="project" value="InterPro"/>
</dbReference>
<sequence length="458" mass="48719">MSAGLVQAAYIVSAVLFIMSLAGLSKQETARNGNYYGITGMAIALIATIFGPDSAGTGWILVAMAMGGAIGLYYAKKVEMTEMPELVAILHSFVGMAAVLVGYNSYIDHGELTGALLNIHLVEVFLGIFIGAVTFTGSLVAFGKLRGVIDSSALQLPHRHKLNLLALVASAILLYYFVSVEGSMFAIILVTLIAFAFGYHLVASIGGADMPVVVSMLNSYSGWAAAAAGFMLSNDLLIVTGALVGSSGAILSYIMCKAMNRSFISVIAGGFGQDVVVSSDDEEQGEHRETTTEEVAEMLKNSKSVVITPGYGMAVAQAQYPVHEITEKLRAQGINVRFGIHPVAGRLPGHMNVLLAEAKVPYDIVLEMDEINDDLSETDTVLVIGANDTVNPAAMEDPNSPIAGMPVLEVWNAKNVIVFKRSMNTGYAGVQNPLFFKENTEMLFGDAKETCVEISKHL</sequence>
<evidence type="ECO:0000313" key="19">
    <source>
        <dbReference type="EMBL" id="VVV06166.1"/>
    </source>
</evidence>
<name>A0A5Q4YZ32_9GAMM</name>
<evidence type="ECO:0000256" key="4">
    <source>
        <dbReference type="ARBA" id="ARBA00011870"/>
    </source>
</evidence>
<feature type="domain" description="NADP transhydrogenase beta-like" evidence="18">
    <location>
        <begin position="7"/>
        <end position="456"/>
    </location>
</feature>
<feature type="transmembrane region" description="Helical" evidence="17">
    <location>
        <begin position="57"/>
        <end position="75"/>
    </location>
</feature>
<keyword evidence="10 16" id="KW-0521">NADP</keyword>
<evidence type="ECO:0000256" key="9">
    <source>
        <dbReference type="ARBA" id="ARBA00022692"/>
    </source>
</evidence>
<dbReference type="EC" id="7.1.1.1" evidence="5 16"/>
<proteinExistence type="inferred from homology"/>
<evidence type="ECO:0000256" key="8">
    <source>
        <dbReference type="ARBA" id="ARBA00022519"/>
    </source>
</evidence>
<dbReference type="FunFam" id="3.40.50.1220:FF:000002">
    <property type="entry name" value="NAD(P) transhydrogenase subunit beta"/>
    <property type="match status" value="1"/>
</dbReference>
<feature type="transmembrane region" description="Helical" evidence="17">
    <location>
        <begin position="87"/>
        <end position="107"/>
    </location>
</feature>
<evidence type="ECO:0000256" key="13">
    <source>
        <dbReference type="ARBA" id="ARBA00023027"/>
    </source>
</evidence>
<evidence type="ECO:0000256" key="12">
    <source>
        <dbReference type="ARBA" id="ARBA00022989"/>
    </source>
</evidence>
<dbReference type="PANTHER" id="PTHR44758:SF1">
    <property type="entry name" value="NAD(P) TRANSHYDROGENASE SUBUNIT BETA"/>
    <property type="match status" value="1"/>
</dbReference>
<evidence type="ECO:0000259" key="18">
    <source>
        <dbReference type="Pfam" id="PF02233"/>
    </source>
</evidence>
<evidence type="ECO:0000256" key="6">
    <source>
        <dbReference type="ARBA" id="ARBA00014581"/>
    </source>
</evidence>
<keyword evidence="11 16" id="KW-1278">Translocase</keyword>
<evidence type="ECO:0000256" key="14">
    <source>
        <dbReference type="ARBA" id="ARBA00023136"/>
    </source>
</evidence>